<dbReference type="STRING" id="1224164.B843_04805"/>
<name>W5Y0B9_9CORY</name>
<dbReference type="InterPro" id="IPR039422">
    <property type="entry name" value="MarR/SlyA-like"/>
</dbReference>
<protein>
    <submittedName>
        <fullName evidence="2">HTH-type transcriptional regulator</fullName>
    </submittedName>
</protein>
<dbReference type="InterPro" id="IPR036388">
    <property type="entry name" value="WH-like_DNA-bd_sf"/>
</dbReference>
<evidence type="ECO:0000313" key="3">
    <source>
        <dbReference type="Proteomes" id="UP000019222"/>
    </source>
</evidence>
<dbReference type="eggNOG" id="COG1846">
    <property type="taxonomic scope" value="Bacteria"/>
</dbReference>
<dbReference type="InterPro" id="IPR000835">
    <property type="entry name" value="HTH_MarR-typ"/>
</dbReference>
<dbReference type="EMBL" id="CP004353">
    <property type="protein sequence ID" value="AHI22350.1"/>
    <property type="molecule type" value="Genomic_DNA"/>
</dbReference>
<dbReference type="PROSITE" id="PS50995">
    <property type="entry name" value="HTH_MARR_2"/>
    <property type="match status" value="1"/>
</dbReference>
<sequence length="170" mass="18609">MPLTRLTIDTTAEARRNWEAFGWPEAAPGVEALTSVIRSAQLMRQRAEEFLKPFGISFPRYELLAVLMFSRSGAMPMTKASARLHLPAASVTHSVAQLEKSGLVERRPDPKDGRGTLVSITDQGIALVSAATPELNRYFQALGLDAAELEQLKALLNKVRRVHGDVVEGS</sequence>
<evidence type="ECO:0000259" key="1">
    <source>
        <dbReference type="PROSITE" id="PS50995"/>
    </source>
</evidence>
<reference evidence="2 3" key="1">
    <citation type="submission" date="2013-02" db="EMBL/GenBank/DDBJ databases">
        <title>The complete genome sequence of Corynebacterium vitaeruminis DSM 20294.</title>
        <authorList>
            <person name="Ruckert C."/>
            <person name="Albersmeier A."/>
            <person name="Kalinowski J."/>
        </authorList>
    </citation>
    <scope>NUCLEOTIDE SEQUENCE [LARGE SCALE GENOMIC DNA]</scope>
    <source>
        <strain evidence="3">ATCC 10234</strain>
    </source>
</reference>
<dbReference type="Proteomes" id="UP000019222">
    <property type="component" value="Chromosome"/>
</dbReference>
<dbReference type="KEGG" id="cvt:B843_04805"/>
<dbReference type="InterPro" id="IPR036390">
    <property type="entry name" value="WH_DNA-bd_sf"/>
</dbReference>
<accession>W5Y0B9</accession>
<dbReference type="SUPFAM" id="SSF46785">
    <property type="entry name" value="Winged helix' DNA-binding domain"/>
    <property type="match status" value="1"/>
</dbReference>
<proteinExistence type="predicted"/>
<evidence type="ECO:0000313" key="2">
    <source>
        <dbReference type="EMBL" id="AHI22350.1"/>
    </source>
</evidence>
<organism evidence="2 3">
    <name type="scientific">Corynebacterium vitaeruminis DSM 20294</name>
    <dbReference type="NCBI Taxonomy" id="1224164"/>
    <lineage>
        <taxon>Bacteria</taxon>
        <taxon>Bacillati</taxon>
        <taxon>Actinomycetota</taxon>
        <taxon>Actinomycetes</taxon>
        <taxon>Mycobacteriales</taxon>
        <taxon>Corynebacteriaceae</taxon>
        <taxon>Corynebacterium</taxon>
    </lineage>
</organism>
<keyword evidence="3" id="KW-1185">Reference proteome</keyword>
<dbReference type="Pfam" id="PF12802">
    <property type="entry name" value="MarR_2"/>
    <property type="match status" value="1"/>
</dbReference>
<dbReference type="PANTHER" id="PTHR33164">
    <property type="entry name" value="TRANSCRIPTIONAL REGULATOR, MARR FAMILY"/>
    <property type="match status" value="1"/>
</dbReference>
<dbReference type="HOGENOM" id="CLU_083287_27_0_11"/>
<dbReference type="AlphaFoldDB" id="W5Y0B9"/>
<dbReference type="SMART" id="SM00347">
    <property type="entry name" value="HTH_MARR"/>
    <property type="match status" value="1"/>
</dbReference>
<dbReference type="GO" id="GO:0003700">
    <property type="term" value="F:DNA-binding transcription factor activity"/>
    <property type="evidence" value="ECO:0007669"/>
    <property type="project" value="InterPro"/>
</dbReference>
<dbReference type="PATRIC" id="fig|1224164.3.peg.957"/>
<gene>
    <name evidence="2" type="ORF">B843_04805</name>
</gene>
<feature type="domain" description="HTH marR-type" evidence="1">
    <location>
        <begin position="29"/>
        <end position="161"/>
    </location>
</feature>
<dbReference type="Gene3D" id="1.10.10.10">
    <property type="entry name" value="Winged helix-like DNA-binding domain superfamily/Winged helix DNA-binding domain"/>
    <property type="match status" value="1"/>
</dbReference>
<dbReference type="PANTHER" id="PTHR33164:SF101">
    <property type="entry name" value="TRANSCRIPTIONAL REPRESSOR MPRA"/>
    <property type="match status" value="1"/>
</dbReference>
<dbReference type="GO" id="GO:0006950">
    <property type="term" value="P:response to stress"/>
    <property type="evidence" value="ECO:0007669"/>
    <property type="project" value="TreeGrafter"/>
</dbReference>